<sequence length="242" mass="26445">MRKSVISILSPLLLSVIATPALAQDKYKDFGFVGAGVTVGESVFSNQGTKAGAEPYLFYNSEHGFIDGSLFTYNPIPFIGLSGNLRFAEVSDDFDDIPSGINNRDGNGELGVTIGTVGARLTYLHDVTNEHNGYEIQLHLGRAFDTPIADFVLSPYVEVNYRDEKLSQHLYSISAQESSASGLAEFSADETWVYKGGVIALYDLSENWLAISEVALEHHDSDSPLVQNDLGWEFSLGAVYKF</sequence>
<evidence type="ECO:0000256" key="1">
    <source>
        <dbReference type="ARBA" id="ARBA00004442"/>
    </source>
</evidence>
<name>A0A128F342_9GAMM</name>
<feature type="chain" id="PRO_5007281966" evidence="6">
    <location>
        <begin position="24"/>
        <end position="242"/>
    </location>
</feature>
<keyword evidence="4" id="KW-0472">Membrane</keyword>
<feature type="signal peptide" evidence="6">
    <location>
        <begin position="1"/>
        <end position="23"/>
    </location>
</feature>
<dbReference type="InterPro" id="IPR010583">
    <property type="entry name" value="MipA"/>
</dbReference>
<keyword evidence="3 6" id="KW-0732">Signal</keyword>
<dbReference type="GO" id="GO:0009279">
    <property type="term" value="C:cell outer membrane"/>
    <property type="evidence" value="ECO:0007669"/>
    <property type="project" value="UniProtKB-SubCell"/>
</dbReference>
<dbReference type="STRING" id="1796497.GCE9029_02450"/>
<evidence type="ECO:0000256" key="5">
    <source>
        <dbReference type="ARBA" id="ARBA00023237"/>
    </source>
</evidence>
<dbReference type="PANTHER" id="PTHR38776:SF1">
    <property type="entry name" value="MLTA-INTERACTING PROTEIN-RELATED"/>
    <property type="match status" value="1"/>
</dbReference>
<comment type="subcellular location">
    <subcellularLocation>
        <location evidence="1">Cell outer membrane</location>
    </subcellularLocation>
</comment>
<evidence type="ECO:0000313" key="8">
    <source>
        <dbReference type="Proteomes" id="UP000071641"/>
    </source>
</evidence>
<dbReference type="Pfam" id="PF06629">
    <property type="entry name" value="MipA"/>
    <property type="match status" value="1"/>
</dbReference>
<dbReference type="Proteomes" id="UP000071641">
    <property type="component" value="Unassembled WGS sequence"/>
</dbReference>
<evidence type="ECO:0000256" key="4">
    <source>
        <dbReference type="ARBA" id="ARBA00023136"/>
    </source>
</evidence>
<dbReference type="OrthoDB" id="5295915at2"/>
<evidence type="ECO:0000256" key="2">
    <source>
        <dbReference type="ARBA" id="ARBA00005722"/>
    </source>
</evidence>
<dbReference type="PANTHER" id="PTHR38776">
    <property type="entry name" value="MLTA-INTERACTING PROTEIN-RELATED"/>
    <property type="match status" value="1"/>
</dbReference>
<keyword evidence="8" id="KW-1185">Reference proteome</keyword>
<evidence type="ECO:0000256" key="3">
    <source>
        <dbReference type="ARBA" id="ARBA00022729"/>
    </source>
</evidence>
<dbReference type="RefSeq" id="WP_062663518.1">
    <property type="nucleotide sequence ID" value="NZ_FIZX01000002.1"/>
</dbReference>
<proteinExistence type="inferred from homology"/>
<reference evidence="8" key="1">
    <citation type="submission" date="2016-02" db="EMBL/GenBank/DDBJ databases">
        <authorList>
            <person name="Rodrigo-Torres Lidia"/>
            <person name="Arahal R.David."/>
        </authorList>
    </citation>
    <scope>NUCLEOTIDE SEQUENCE [LARGE SCALE GENOMIC DNA]</scope>
    <source>
        <strain evidence="8">CECT 9029</strain>
    </source>
</reference>
<dbReference type="AlphaFoldDB" id="A0A128F342"/>
<accession>A0A128F342</accession>
<evidence type="ECO:0000256" key="6">
    <source>
        <dbReference type="SAM" id="SignalP"/>
    </source>
</evidence>
<protein>
    <submittedName>
        <fullName evidence="7">MltA-interacting protein MipA</fullName>
    </submittedName>
</protein>
<evidence type="ECO:0000313" key="7">
    <source>
        <dbReference type="EMBL" id="CZF81189.1"/>
    </source>
</evidence>
<organism evidence="7 8">
    <name type="scientific">Grimontia celer</name>
    <dbReference type="NCBI Taxonomy" id="1796497"/>
    <lineage>
        <taxon>Bacteria</taxon>
        <taxon>Pseudomonadati</taxon>
        <taxon>Pseudomonadota</taxon>
        <taxon>Gammaproteobacteria</taxon>
        <taxon>Vibrionales</taxon>
        <taxon>Vibrionaceae</taxon>
        <taxon>Grimontia</taxon>
    </lineage>
</organism>
<dbReference type="EMBL" id="FIZX01000002">
    <property type="protein sequence ID" value="CZF81189.1"/>
    <property type="molecule type" value="Genomic_DNA"/>
</dbReference>
<keyword evidence="5" id="KW-0998">Cell outer membrane</keyword>
<comment type="similarity">
    <text evidence="2">Belongs to the MipA/OmpV family.</text>
</comment>
<gene>
    <name evidence="7" type="ORF">GCE9029_02450</name>
</gene>